<organism evidence="1 2">
    <name type="scientific">Candidatus Raymondbacteria bacterium RIFOXYD12_FULL_49_13</name>
    <dbReference type="NCBI Taxonomy" id="1817890"/>
    <lineage>
        <taxon>Bacteria</taxon>
        <taxon>Raymondiibacteriota</taxon>
    </lineage>
</organism>
<evidence type="ECO:0000313" key="2">
    <source>
        <dbReference type="Proteomes" id="UP000179243"/>
    </source>
</evidence>
<reference evidence="1 2" key="1">
    <citation type="journal article" date="2016" name="Nat. Commun.">
        <title>Thousands of microbial genomes shed light on interconnected biogeochemical processes in an aquifer system.</title>
        <authorList>
            <person name="Anantharaman K."/>
            <person name="Brown C.T."/>
            <person name="Hug L.A."/>
            <person name="Sharon I."/>
            <person name="Castelle C.J."/>
            <person name="Probst A.J."/>
            <person name="Thomas B.C."/>
            <person name="Singh A."/>
            <person name="Wilkins M.J."/>
            <person name="Karaoz U."/>
            <person name="Brodie E.L."/>
            <person name="Williams K.H."/>
            <person name="Hubbard S.S."/>
            <person name="Banfield J.F."/>
        </authorList>
    </citation>
    <scope>NUCLEOTIDE SEQUENCE [LARGE SCALE GENOMIC DNA]</scope>
</reference>
<dbReference type="Proteomes" id="UP000179243">
    <property type="component" value="Unassembled WGS sequence"/>
</dbReference>
<sequence length="406" mass="45997">MLRMRTLVLGLLVLWATSFGISPGNLKFVEYPGFDEKHSTWGSIGYSAKYDKVIIGVCNHINKVAIYEYDCAKGTMSLRNWVAKGGHLQPFQWQAKIHTPIVENKKDGWMYFGTDAGESKAEYYMDHPDGYVGGFFMRYNPKTFELEALGQGLKQQSLKELQIDQIRQRLYGIAYPSAHFLIKDLKSDSLYDKGGLNKGHVSRVLFTDDWGNAYYNDIRGHLVKYQADADSFIFALDSLPHYPTTEGWIIRTGMRAWARDKDTYFIMTHWGRLLSFIPQEKGLGPVGNIGDLWEDPSRSVDSVISAGAPNLACGANHKLYYWVGGHGHYLLPDTAVFIECDPKTKNKTILYKFPIKTVMECTGSQIVDKRGNIYFAARRNAGTRSYGESGTSEPFLIIFNPQKELK</sequence>
<evidence type="ECO:0000313" key="1">
    <source>
        <dbReference type="EMBL" id="OGK00855.1"/>
    </source>
</evidence>
<accession>A0A1F7F2G0</accession>
<dbReference type="EMBL" id="MFYX01000139">
    <property type="protein sequence ID" value="OGK00855.1"/>
    <property type="molecule type" value="Genomic_DNA"/>
</dbReference>
<dbReference type="AlphaFoldDB" id="A0A1F7F2G0"/>
<proteinExistence type="predicted"/>
<name>A0A1F7F2G0_UNCRA</name>
<gene>
    <name evidence="1" type="ORF">A2519_07965</name>
</gene>
<comment type="caution">
    <text evidence="1">The sequence shown here is derived from an EMBL/GenBank/DDBJ whole genome shotgun (WGS) entry which is preliminary data.</text>
</comment>
<protein>
    <submittedName>
        <fullName evidence="1">Uncharacterized protein</fullName>
    </submittedName>
</protein>